<evidence type="ECO:0000256" key="1">
    <source>
        <dbReference type="ARBA" id="ARBA00008984"/>
    </source>
</evidence>
<dbReference type="Gene3D" id="3.30.110.40">
    <property type="entry name" value="TusA-like domain"/>
    <property type="match status" value="1"/>
</dbReference>
<dbReference type="PANTHER" id="PTHR33279">
    <property type="entry name" value="SULFUR CARRIER PROTEIN YEDF-RELATED"/>
    <property type="match status" value="1"/>
</dbReference>
<evidence type="ECO:0000259" key="2">
    <source>
        <dbReference type="Pfam" id="PF01206"/>
    </source>
</evidence>
<organism evidence="3 4">
    <name type="scientific">Tianweitania sediminis</name>
    <dbReference type="NCBI Taxonomy" id="1502156"/>
    <lineage>
        <taxon>Bacteria</taxon>
        <taxon>Pseudomonadati</taxon>
        <taxon>Pseudomonadota</taxon>
        <taxon>Alphaproteobacteria</taxon>
        <taxon>Hyphomicrobiales</taxon>
        <taxon>Phyllobacteriaceae</taxon>
        <taxon>Tianweitania</taxon>
    </lineage>
</organism>
<dbReference type="CDD" id="cd00291">
    <property type="entry name" value="SirA_YedF_YeeD"/>
    <property type="match status" value="1"/>
</dbReference>
<sequence length="77" mass="8345">MTAEAPEIYDLRGLNCPLPVLRSRKRLAALPSGTILVVETTDPLASLDLPAMCMEDGHQLVSVERTDGGHRFTIVKG</sequence>
<dbReference type="SUPFAM" id="SSF64307">
    <property type="entry name" value="SirA-like"/>
    <property type="match status" value="1"/>
</dbReference>
<reference evidence="3" key="1">
    <citation type="submission" date="2021-03" db="EMBL/GenBank/DDBJ databases">
        <title>Genome sequencing and assembly of Tianweitania sediminis.</title>
        <authorList>
            <person name="Chhetri G."/>
        </authorList>
    </citation>
    <scope>NUCLEOTIDE SEQUENCE</scope>
    <source>
        <strain evidence="3">Z8</strain>
    </source>
</reference>
<comment type="similarity">
    <text evidence="1">Belongs to the sulfur carrier protein TusA family.</text>
</comment>
<dbReference type="AlphaFoldDB" id="A0A8J7RG90"/>
<dbReference type="PANTHER" id="PTHR33279:SF6">
    <property type="entry name" value="SULFUR CARRIER PROTEIN YEDF-RELATED"/>
    <property type="match status" value="1"/>
</dbReference>
<dbReference type="Pfam" id="PF01206">
    <property type="entry name" value="TusA"/>
    <property type="match status" value="1"/>
</dbReference>
<dbReference type="Proteomes" id="UP000666240">
    <property type="component" value="Unassembled WGS sequence"/>
</dbReference>
<evidence type="ECO:0000313" key="4">
    <source>
        <dbReference type="Proteomes" id="UP000666240"/>
    </source>
</evidence>
<dbReference type="EMBL" id="JAGIYY010000001">
    <property type="protein sequence ID" value="MBP0437876.1"/>
    <property type="molecule type" value="Genomic_DNA"/>
</dbReference>
<accession>A0A8J7RG90</accession>
<dbReference type="InterPro" id="IPR036868">
    <property type="entry name" value="TusA-like_sf"/>
</dbReference>
<dbReference type="RefSeq" id="WP_209334378.1">
    <property type="nucleotide sequence ID" value="NZ_JAGIYY010000001.1"/>
</dbReference>
<evidence type="ECO:0000313" key="3">
    <source>
        <dbReference type="EMBL" id="MBP0437876.1"/>
    </source>
</evidence>
<name>A0A8J7RG90_9HYPH</name>
<protein>
    <submittedName>
        <fullName evidence="3">Sulfurtransferase TusA family protein</fullName>
    </submittedName>
</protein>
<comment type="caution">
    <text evidence="3">The sequence shown here is derived from an EMBL/GenBank/DDBJ whole genome shotgun (WGS) entry which is preliminary data.</text>
</comment>
<feature type="domain" description="UPF0033" evidence="2">
    <location>
        <begin position="9"/>
        <end position="76"/>
    </location>
</feature>
<keyword evidence="4" id="KW-1185">Reference proteome</keyword>
<gene>
    <name evidence="3" type="ORF">J5Y06_04285</name>
</gene>
<dbReference type="InterPro" id="IPR001455">
    <property type="entry name" value="TusA-like"/>
</dbReference>
<proteinExistence type="inferred from homology"/>